<organism evidence="1">
    <name type="scientific">Bradyrhizobium septentrionale</name>
    <dbReference type="NCBI Taxonomy" id="1404411"/>
    <lineage>
        <taxon>Bacteria</taxon>
        <taxon>Pseudomonadati</taxon>
        <taxon>Pseudomonadota</taxon>
        <taxon>Alphaproteobacteria</taxon>
        <taxon>Hyphomicrobiales</taxon>
        <taxon>Nitrobacteraceae</taxon>
        <taxon>Bradyrhizobium</taxon>
    </lineage>
</organism>
<accession>A0A973W8R2</accession>
<dbReference type="InterPro" id="IPR043504">
    <property type="entry name" value="Peptidase_S1_PA_chymotrypsin"/>
</dbReference>
<dbReference type="AlphaFoldDB" id="A0A973W8R2"/>
<sequence>MTWLLPNRGFGLRIASKLSLLIFFLFFESGNALAQALVCRPKEATTEFGRWFDDGAALSRTYTSHRANPGFGPTYSSLKLFFTIRSGQDKGWYVVVRDLDYHVLASFGPSDFSPDATTRWTGRLSKGVVLVDLVASATSDIVVELTSGIAYPLETTDVRLFSSQQATPRWDALYSVSNAVMKRAGDTVGMLATATYDTDGIKRSWCCSGVMIASDIFMTNWHCGGSLGMSSTSYWSKDVCRNAIVDLSYDDSKLSRQYSCEEVLKPDKDLDIAFLRVKPTLGVSASVGQPPQARISQAKPAQVFVVHHALCRPKLVSACSLVATVGDQGPTLQHYCDTEPGASGAPIFDYDGRLVGLHHSGFDRDAACNALDNKNKGTKASAIVKYLEEQLRPVYDRIQKE</sequence>
<dbReference type="InterPro" id="IPR009003">
    <property type="entry name" value="Peptidase_S1_PA"/>
</dbReference>
<dbReference type="EMBL" id="JAAOLE020000001">
    <property type="protein sequence ID" value="NVI49255.1"/>
    <property type="molecule type" value="Genomic_DNA"/>
</dbReference>
<dbReference type="Gene3D" id="2.40.10.10">
    <property type="entry name" value="Trypsin-like serine proteases"/>
    <property type="match status" value="2"/>
</dbReference>
<gene>
    <name evidence="1" type="ORF">HAP48_041740</name>
</gene>
<reference evidence="1" key="1">
    <citation type="submission" date="2020-06" db="EMBL/GenBank/DDBJ databases">
        <title>Whole Genome Sequence of Bradyrhizobium sp. Strain 1S1.</title>
        <authorList>
            <person name="Bromfield E.S.P."/>
            <person name="Cloutier S."/>
        </authorList>
    </citation>
    <scope>NUCLEOTIDE SEQUENCE [LARGE SCALE GENOMIC DNA]</scope>
    <source>
        <strain evidence="1">1S1</strain>
    </source>
</reference>
<dbReference type="SUPFAM" id="SSF50494">
    <property type="entry name" value="Trypsin-like serine proteases"/>
    <property type="match status" value="1"/>
</dbReference>
<dbReference type="Pfam" id="PF13365">
    <property type="entry name" value="Trypsin_2"/>
    <property type="match status" value="1"/>
</dbReference>
<evidence type="ECO:0000313" key="1">
    <source>
        <dbReference type="EMBL" id="NVI49255.1"/>
    </source>
</evidence>
<protein>
    <submittedName>
        <fullName evidence="1">Trypsin-like peptidase domain-containing protein</fullName>
    </submittedName>
</protein>
<dbReference type="RefSeq" id="WP_166213755.1">
    <property type="nucleotide sequence ID" value="NZ_CP088285.1"/>
</dbReference>
<comment type="caution">
    <text evidence="1">The sequence shown here is derived from an EMBL/GenBank/DDBJ whole genome shotgun (WGS) entry which is preliminary data.</text>
</comment>
<name>A0A973W8R2_9BRAD</name>
<proteinExistence type="predicted"/>